<name>A0A7C1GT56_9BACT</name>
<evidence type="ECO:0000313" key="1">
    <source>
        <dbReference type="EMBL" id="HDP77603.1"/>
    </source>
</evidence>
<proteinExistence type="predicted"/>
<accession>A0A7C1GT56</accession>
<dbReference type="Proteomes" id="UP000886198">
    <property type="component" value="Unassembled WGS sequence"/>
</dbReference>
<dbReference type="EMBL" id="DSBT01000146">
    <property type="protein sequence ID" value="HDP77603.1"/>
    <property type="molecule type" value="Genomic_DNA"/>
</dbReference>
<reference evidence="1" key="1">
    <citation type="journal article" date="2020" name="mSystems">
        <title>Genome- and Community-Level Interaction Insights into Carbon Utilization and Element Cycling Functions of Hydrothermarchaeota in Hydrothermal Sediment.</title>
        <authorList>
            <person name="Zhou Z."/>
            <person name="Liu Y."/>
            <person name="Xu W."/>
            <person name="Pan J."/>
            <person name="Luo Z.H."/>
            <person name="Li M."/>
        </authorList>
    </citation>
    <scope>NUCLEOTIDE SEQUENCE [LARGE SCALE GENOMIC DNA]</scope>
    <source>
        <strain evidence="1">SpSt-1179</strain>
    </source>
</reference>
<sequence>MAQKSKTDLRSIFLEIKEMVRLKVYRITLTDGKRELNISRPPMTRSEKSNLGFIEDATLAFSNGKSSWSDEHQIEYCGARKTKYFEYYGLSSPIRKRLTTNYYSHCYNEIEKAMQTAYYLQPNFSFNFKPVKKILHRDKFNLKDTFDNAKSFIKHITKKFNAEGYEFKSILVPSTAKGNSYNGILHYHLVGAFFENGRKIINQEELLHVFRRVFKLTAKGDYYYIYPNFESKYYDAKRKRADAFCAIALSVDYSNFRNKCELYNIENNLTASLGSKVFKTSFTPSVYGNNKKKTYYSLFSANGCGKYKSNINYLSSDDMDMLYYVINEYYDKQIARSEYDIGYCVTNINLSRLLSMPVVNNIVYNQPIMSVIAA</sequence>
<protein>
    <submittedName>
        <fullName evidence="1">Uncharacterized protein</fullName>
    </submittedName>
</protein>
<gene>
    <name evidence="1" type="ORF">ENN47_05365</name>
</gene>
<comment type="caution">
    <text evidence="1">The sequence shown here is derived from an EMBL/GenBank/DDBJ whole genome shotgun (WGS) entry which is preliminary data.</text>
</comment>
<dbReference type="AlphaFoldDB" id="A0A7C1GT56"/>
<organism evidence="1">
    <name type="scientific">Mesotoga infera</name>
    <dbReference type="NCBI Taxonomy" id="1236046"/>
    <lineage>
        <taxon>Bacteria</taxon>
        <taxon>Thermotogati</taxon>
        <taxon>Thermotogota</taxon>
        <taxon>Thermotogae</taxon>
        <taxon>Kosmotogales</taxon>
        <taxon>Kosmotogaceae</taxon>
        <taxon>Mesotoga</taxon>
    </lineage>
</organism>